<dbReference type="EMBL" id="HF679134">
    <property type="protein sequence ID" value="CCU56383.1"/>
    <property type="molecule type" value="Genomic_DNA"/>
</dbReference>
<evidence type="ECO:0000313" key="2">
    <source>
        <dbReference type="Proteomes" id="UP000792671"/>
    </source>
</evidence>
<reference evidence="1 2" key="1">
    <citation type="journal article" date="2013" name="J. Virol.">
        <title>New Insights into the Evolution of Entomopoxvirinae from the Complete Genome Sequences of Four Entomopoxviruses Infecting Adoxophyes honmai, Choristoneura biennis, Choristoneura rosaceana, and Mythimna separata.</title>
        <authorList>
            <person name="Theze J."/>
            <person name="Takatsuka J."/>
            <person name="Li Z."/>
            <person name="Gallais J."/>
            <person name="Doucet D."/>
            <person name="Arif B."/>
            <person name="Nakai M."/>
            <person name="Herniou E.A."/>
        </authorList>
    </citation>
    <scope>NUCLEOTIDE SEQUENCE [LARGE SCALE GENOMIC DNA]</scope>
</reference>
<accession>A0A916KQA0</accession>
<keyword evidence="2" id="KW-1185">Reference proteome</keyword>
<sequence length="184" mass="21869">MKYNLRNLTDILRTKTYIINKYENNENHIYFDGKSYEEVTYTLDEKNDPIILTTVFNNTKVIYNIYKNIKNSFHIEEENIYPEPIIMLDNVSAYKKIINMFTNELLATHYPTLLNQDKISIHYVDEGVGIDNLKPSLDSSVIEYKIFYHPIYMKDLKYLAYIKNDMSTLKSEDFRKCKPATIYV</sequence>
<dbReference type="GeneID" id="15613807"/>
<organism evidence="1 2">
    <name type="scientific">Mythimna separata entomopoxvirus 'L'</name>
    <dbReference type="NCBI Taxonomy" id="1293572"/>
    <lineage>
        <taxon>Viruses</taxon>
        <taxon>Varidnaviria</taxon>
        <taxon>Bamfordvirae</taxon>
        <taxon>Nucleocytoviricota</taxon>
        <taxon>Pokkesviricetes</taxon>
        <taxon>Chitovirales</taxon>
        <taxon>Poxviridae</taxon>
        <taxon>Entomopoxvirinae</taxon>
        <taxon>Betaentomopoxvirus</taxon>
        <taxon>Betaentomopoxvirus mseparata</taxon>
        <taxon>Mythimna separata entomopoxvirus</taxon>
    </lineage>
</organism>
<dbReference type="Proteomes" id="UP000792671">
    <property type="component" value="Genome"/>
</dbReference>
<dbReference type="RefSeq" id="YP_008003702.1">
    <property type="nucleotide sequence ID" value="NC_021246.1"/>
</dbReference>
<evidence type="ECO:0000313" key="1">
    <source>
        <dbReference type="EMBL" id="CCU56383.1"/>
    </source>
</evidence>
<proteinExistence type="predicted"/>
<gene>
    <name evidence="1" type="ORF">MYSEV_185</name>
</gene>
<name>A0A916KQA0_9POXV</name>
<dbReference type="KEGG" id="vg:15613807"/>
<protein>
    <submittedName>
        <fullName evidence="1">Uncharacterized protein</fullName>
    </submittedName>
</protein>
<dbReference type="OrthoDB" id="16006at10239"/>